<dbReference type="GO" id="GO:0000179">
    <property type="term" value="F:rRNA (adenine-N6,N6-)-dimethyltransferase activity"/>
    <property type="evidence" value="ECO:0007669"/>
    <property type="project" value="InterPro"/>
</dbReference>
<dbReference type="RefSeq" id="WP_030531534.1">
    <property type="nucleotide sequence ID" value="NZ_JOIJ01000005.1"/>
</dbReference>
<feature type="domain" description="Ribosomal RNA adenine methylase transferase N-terminal" evidence="5">
    <location>
        <begin position="18"/>
        <end position="170"/>
    </location>
</feature>
<comment type="caution">
    <text evidence="6">The sequence shown here is derived from an EMBL/GenBank/DDBJ whole genome shotgun (WGS) entry which is preliminary data.</text>
</comment>
<evidence type="ECO:0000313" key="6">
    <source>
        <dbReference type="EMBL" id="TWH20883.1"/>
    </source>
</evidence>
<dbReference type="InterPro" id="IPR007848">
    <property type="entry name" value="Small_mtfrase_dom"/>
</dbReference>
<dbReference type="InterPro" id="IPR052190">
    <property type="entry name" value="Euk-Arch_PrmC-MTase"/>
</dbReference>
<evidence type="ECO:0000256" key="1">
    <source>
        <dbReference type="ARBA" id="ARBA00006149"/>
    </source>
</evidence>
<name>A0A660CGU0_9PSEU</name>
<dbReference type="PANTHER" id="PTHR45875:SF1">
    <property type="entry name" value="METHYLTRANSFERASE N6AMT1"/>
    <property type="match status" value="1"/>
</dbReference>
<dbReference type="EMBL" id="VLJV01000001">
    <property type="protein sequence ID" value="TWH20883.1"/>
    <property type="molecule type" value="Genomic_DNA"/>
</dbReference>
<proteinExistence type="inferred from homology"/>
<evidence type="ECO:0000256" key="3">
    <source>
        <dbReference type="ARBA" id="ARBA00022679"/>
    </source>
</evidence>
<keyword evidence="2 6" id="KW-0489">Methyltransferase</keyword>
<evidence type="ECO:0000256" key="2">
    <source>
        <dbReference type="ARBA" id="ARBA00022603"/>
    </source>
</evidence>
<gene>
    <name evidence="6" type="ORF">JD82_02734</name>
</gene>
<reference evidence="6 7" key="1">
    <citation type="submission" date="2019-07" db="EMBL/GenBank/DDBJ databases">
        <title>R&amp;d 2014.</title>
        <authorList>
            <person name="Klenk H.-P."/>
        </authorList>
    </citation>
    <scope>NUCLEOTIDE SEQUENCE [LARGE SCALE GENOMIC DNA]</scope>
    <source>
        <strain evidence="6 7">DSM 43194</strain>
    </source>
</reference>
<dbReference type="GO" id="GO:0003676">
    <property type="term" value="F:nucleic acid binding"/>
    <property type="evidence" value="ECO:0007669"/>
    <property type="project" value="InterPro"/>
</dbReference>
<dbReference type="InterPro" id="IPR020598">
    <property type="entry name" value="rRNA_Ade_methylase_Trfase_N"/>
</dbReference>
<dbReference type="Pfam" id="PF05175">
    <property type="entry name" value="MTS"/>
    <property type="match status" value="1"/>
</dbReference>
<comment type="similarity">
    <text evidence="1">Belongs to the eukaryotic/archaeal PrmC-related family.</text>
</comment>
<dbReference type="GO" id="GO:0035657">
    <property type="term" value="C:eRF1 methyltransferase complex"/>
    <property type="evidence" value="ECO:0007669"/>
    <property type="project" value="TreeGrafter"/>
</dbReference>
<evidence type="ECO:0000256" key="4">
    <source>
        <dbReference type="ARBA" id="ARBA00022691"/>
    </source>
</evidence>
<keyword evidence="3 6" id="KW-0808">Transferase</keyword>
<dbReference type="OrthoDB" id="8746524at2"/>
<dbReference type="SMART" id="SM00650">
    <property type="entry name" value="rADc"/>
    <property type="match status" value="1"/>
</dbReference>
<keyword evidence="4" id="KW-0949">S-adenosyl-L-methionine</keyword>
<dbReference type="AlphaFoldDB" id="A0A660CGU0"/>
<dbReference type="SUPFAM" id="SSF53335">
    <property type="entry name" value="S-adenosyl-L-methionine-dependent methyltransferases"/>
    <property type="match status" value="1"/>
</dbReference>
<evidence type="ECO:0000259" key="5">
    <source>
        <dbReference type="SMART" id="SM00650"/>
    </source>
</evidence>
<protein>
    <submittedName>
        <fullName evidence="6">Release factor glutamine methyltransferase</fullName>
    </submittedName>
</protein>
<dbReference type="InterPro" id="IPR002052">
    <property type="entry name" value="DNA_methylase_N6_adenine_CS"/>
</dbReference>
<dbReference type="PANTHER" id="PTHR45875">
    <property type="entry name" value="METHYLTRANSFERASE N6AMT1"/>
    <property type="match status" value="1"/>
</dbReference>
<dbReference type="GO" id="GO:0008276">
    <property type="term" value="F:protein methyltransferase activity"/>
    <property type="evidence" value="ECO:0007669"/>
    <property type="project" value="TreeGrafter"/>
</dbReference>
<dbReference type="CDD" id="cd02440">
    <property type="entry name" value="AdoMet_MTases"/>
    <property type="match status" value="1"/>
</dbReference>
<evidence type="ECO:0000313" key="7">
    <source>
        <dbReference type="Proteomes" id="UP000317303"/>
    </source>
</evidence>
<dbReference type="Proteomes" id="UP000317303">
    <property type="component" value="Unassembled WGS sequence"/>
</dbReference>
<organism evidence="6 7">
    <name type="scientific">Prauserella rugosa</name>
    <dbReference type="NCBI Taxonomy" id="43354"/>
    <lineage>
        <taxon>Bacteria</taxon>
        <taxon>Bacillati</taxon>
        <taxon>Actinomycetota</taxon>
        <taxon>Actinomycetes</taxon>
        <taxon>Pseudonocardiales</taxon>
        <taxon>Pseudonocardiaceae</taxon>
        <taxon>Prauserella</taxon>
    </lineage>
</organism>
<keyword evidence="7" id="KW-1185">Reference proteome</keyword>
<dbReference type="NCBIfam" id="TIGR00537">
    <property type="entry name" value="hemK_rel_arch"/>
    <property type="match status" value="1"/>
</dbReference>
<dbReference type="InterPro" id="IPR029063">
    <property type="entry name" value="SAM-dependent_MTases_sf"/>
</dbReference>
<dbReference type="Gene3D" id="3.40.50.150">
    <property type="entry name" value="Vaccinia Virus protein VP39"/>
    <property type="match status" value="1"/>
</dbReference>
<sequence>MRILRVPGVYRPQGDTWLLRRALRDARLSESRRVLDIGTGTGALAVAAAAERARHVTAVDVSRQARLNARINARLRGLPVRVVGGDALECAYEQPFDLVLANPPYVPSSSERVPERGLARAWDAGGDGRAIIDRLCDRCPHLLTPRGSLLMVQSELSDVDATLLRLRGLGMKAAVVDRETLPFGPVLRARADMLQRKGFLAPGQRDEELVVIRADRTE</sequence>
<dbReference type="InterPro" id="IPR004557">
    <property type="entry name" value="PrmC-related"/>
</dbReference>
<accession>A0A660CGU0</accession>
<dbReference type="PROSITE" id="PS00092">
    <property type="entry name" value="N6_MTASE"/>
    <property type="match status" value="1"/>
</dbReference>